<sequence>MLFLLFLLMFNDDIYSLNTTNFVEKQTPDKADLLIGERQRKATLVFWAFDLWPKVSVQSWISSSCSLNSGLQNFY</sequence>
<evidence type="ECO:0000313" key="1">
    <source>
        <dbReference type="EMBL" id="PLT30106.1"/>
    </source>
</evidence>
<reference evidence="1 2" key="1">
    <citation type="submission" date="2017-11" db="EMBL/GenBank/DDBJ databases">
        <title>Comparitive Functional Genomics of Dry Heat Resistant strains isolated from the Viking Spacecraft.</title>
        <authorList>
            <person name="Seuylemezian A."/>
            <person name="Cooper K."/>
            <person name="Vaishampayan P."/>
        </authorList>
    </citation>
    <scope>NUCLEOTIDE SEQUENCE [LARGE SCALE GENOMIC DNA]</scope>
    <source>
        <strain evidence="1 2">V1-29</strain>
    </source>
</reference>
<organism evidence="1 2">
    <name type="scientific">Peribacillus deserti</name>
    <dbReference type="NCBI Taxonomy" id="673318"/>
    <lineage>
        <taxon>Bacteria</taxon>
        <taxon>Bacillati</taxon>
        <taxon>Bacillota</taxon>
        <taxon>Bacilli</taxon>
        <taxon>Bacillales</taxon>
        <taxon>Bacillaceae</taxon>
        <taxon>Peribacillus</taxon>
    </lineage>
</organism>
<evidence type="ECO:0000313" key="2">
    <source>
        <dbReference type="Proteomes" id="UP000234748"/>
    </source>
</evidence>
<protein>
    <submittedName>
        <fullName evidence="1">Uncharacterized protein</fullName>
    </submittedName>
</protein>
<name>A0A2N5M6W4_9BACI</name>
<accession>A0A2N5M6W4</accession>
<gene>
    <name evidence="1" type="ORF">CUU66_09580</name>
</gene>
<dbReference type="AlphaFoldDB" id="A0A2N5M6W4"/>
<dbReference type="EMBL" id="PGUY01000028">
    <property type="protein sequence ID" value="PLT30106.1"/>
    <property type="molecule type" value="Genomic_DNA"/>
</dbReference>
<comment type="caution">
    <text evidence="1">The sequence shown here is derived from an EMBL/GenBank/DDBJ whole genome shotgun (WGS) entry which is preliminary data.</text>
</comment>
<dbReference type="Proteomes" id="UP000234748">
    <property type="component" value="Unassembled WGS sequence"/>
</dbReference>
<proteinExistence type="predicted"/>
<keyword evidence="2" id="KW-1185">Reference proteome</keyword>